<comment type="caution">
    <text evidence="1">The sequence shown here is derived from an EMBL/GenBank/DDBJ whole genome shotgun (WGS) entry which is preliminary data.</text>
</comment>
<keyword evidence="2" id="KW-1185">Reference proteome</keyword>
<dbReference type="RefSeq" id="WP_050351434.1">
    <property type="nucleotide sequence ID" value="NZ_BOSN01000003.1"/>
</dbReference>
<organism evidence="1 2">
    <name type="scientific">Virgibacillus pantothenticus</name>
    <dbReference type="NCBI Taxonomy" id="1473"/>
    <lineage>
        <taxon>Bacteria</taxon>
        <taxon>Bacillati</taxon>
        <taxon>Bacillota</taxon>
        <taxon>Bacilli</taxon>
        <taxon>Bacillales</taxon>
        <taxon>Bacillaceae</taxon>
        <taxon>Virgibacillus</taxon>
    </lineage>
</organism>
<dbReference type="EMBL" id="LGTO01000007">
    <property type="protein sequence ID" value="KNE18937.1"/>
    <property type="molecule type" value="Genomic_DNA"/>
</dbReference>
<dbReference type="OrthoDB" id="4548730at2"/>
<dbReference type="PATRIC" id="fig|1473.5.peg.537"/>
<evidence type="ECO:0000313" key="2">
    <source>
        <dbReference type="Proteomes" id="UP000036780"/>
    </source>
</evidence>
<protein>
    <submittedName>
        <fullName evidence="1">Delta-aminolevulinic acid dehydratase</fullName>
    </submittedName>
</protein>
<gene>
    <name evidence="1" type="ORF">AFK71_10170</name>
</gene>
<reference evidence="2" key="1">
    <citation type="submission" date="2015-07" db="EMBL/GenBank/DDBJ databases">
        <title>Fjat-10053 dsm26.</title>
        <authorList>
            <person name="Liu B."/>
            <person name="Wang J."/>
            <person name="Zhu Y."/>
            <person name="Liu G."/>
            <person name="Chen Q."/>
            <person name="Chen Z."/>
            <person name="Lan J."/>
            <person name="Che J."/>
            <person name="Ge C."/>
            <person name="Shi H."/>
            <person name="Pan Z."/>
            <person name="Liu X."/>
        </authorList>
    </citation>
    <scope>NUCLEOTIDE SEQUENCE [LARGE SCALE GENOMIC DNA]</scope>
    <source>
        <strain evidence="2">DSM 26</strain>
    </source>
</reference>
<accession>A0A0L0QK27</accession>
<evidence type="ECO:0000313" key="1">
    <source>
        <dbReference type="EMBL" id="KNE18937.1"/>
    </source>
</evidence>
<sequence>MSKPELYVSLAVGPDCAMESYALRSTLEYFGVRVTMHWLGRPNDLVNILSGKDREDKIDYLILNFHGDEGRFCINELAEEIYEPDEPSGKFFDAQDVLRFAKLEGIRVIAAGCTLGRESLGKAFLKSGCHSYLGPDDYIDGNSNLMFIIRFIYEMVNNNKSQQEAFEIAKSIDQETSMFKIYST</sequence>
<proteinExistence type="predicted"/>
<dbReference type="AlphaFoldDB" id="A0A0L0QK27"/>
<dbReference type="Proteomes" id="UP000036780">
    <property type="component" value="Unassembled WGS sequence"/>
</dbReference>
<dbReference type="GeneID" id="66871924"/>
<name>A0A0L0QK27_VIRPA</name>